<dbReference type="PROSITE" id="PS00218">
    <property type="entry name" value="AMINO_ACID_PERMEASE_1"/>
    <property type="match status" value="1"/>
</dbReference>
<name>A0AA48I056_9TREE</name>
<protein>
    <recommendedName>
        <fullName evidence="8">Amino acid permease/ SLC12A domain-containing protein</fullName>
    </recommendedName>
</protein>
<evidence type="ECO:0000256" key="3">
    <source>
        <dbReference type="ARBA" id="ARBA00022692"/>
    </source>
</evidence>
<dbReference type="InterPro" id="IPR050524">
    <property type="entry name" value="APC_YAT"/>
</dbReference>
<dbReference type="PIRSF" id="PIRSF006060">
    <property type="entry name" value="AA_transporter"/>
    <property type="match status" value="1"/>
</dbReference>
<dbReference type="GeneID" id="85492547"/>
<dbReference type="KEGG" id="ccac:CcaHIS019_0200380"/>
<keyword evidence="5 7" id="KW-1133">Transmembrane helix</keyword>
<feature type="transmembrane region" description="Helical" evidence="7">
    <location>
        <begin position="186"/>
        <end position="206"/>
    </location>
</feature>
<keyword evidence="6 7" id="KW-0472">Membrane</keyword>
<evidence type="ECO:0000256" key="2">
    <source>
        <dbReference type="ARBA" id="ARBA00022448"/>
    </source>
</evidence>
<keyword evidence="3 7" id="KW-0812">Transmembrane</keyword>
<dbReference type="InterPro" id="IPR004840">
    <property type="entry name" value="Amino_acid_permease_CS"/>
</dbReference>
<dbReference type="RefSeq" id="XP_060453942.1">
    <property type="nucleotide sequence ID" value="XM_060597005.1"/>
</dbReference>
<comment type="subcellular location">
    <subcellularLocation>
        <location evidence="1">Membrane</location>
        <topology evidence="1">Multi-pass membrane protein</topology>
    </subcellularLocation>
</comment>
<evidence type="ECO:0000256" key="1">
    <source>
        <dbReference type="ARBA" id="ARBA00004141"/>
    </source>
</evidence>
<dbReference type="PANTHER" id="PTHR43341:SF20">
    <property type="entry name" value="AAT FAMILY AMINO ACID TRANSPORTER"/>
    <property type="match status" value="1"/>
</dbReference>
<feature type="transmembrane region" description="Helical" evidence="7">
    <location>
        <begin position="457"/>
        <end position="475"/>
    </location>
</feature>
<gene>
    <name evidence="9" type="ORF">CcaverHIS019_0200380</name>
</gene>
<feature type="transmembrane region" description="Helical" evidence="7">
    <location>
        <begin position="156"/>
        <end position="174"/>
    </location>
</feature>
<dbReference type="AlphaFoldDB" id="A0AA48I056"/>
<feature type="transmembrane region" description="Helical" evidence="7">
    <location>
        <begin position="408"/>
        <end position="429"/>
    </location>
</feature>
<evidence type="ECO:0000313" key="10">
    <source>
        <dbReference type="Proteomes" id="UP001233271"/>
    </source>
</evidence>
<reference evidence="9" key="1">
    <citation type="journal article" date="2023" name="BMC Genomics">
        <title>Chromosome-level genome assemblies of Cutaneotrichosporon spp. (Trichosporonales, Basidiomycota) reveal imbalanced evolution between nucleotide sequences and chromosome synteny.</title>
        <authorList>
            <person name="Kobayashi Y."/>
            <person name="Kayamori A."/>
            <person name="Aoki K."/>
            <person name="Shiwa Y."/>
            <person name="Matsutani M."/>
            <person name="Fujita N."/>
            <person name="Sugita T."/>
            <person name="Iwasaki W."/>
            <person name="Tanaka N."/>
            <person name="Takashima M."/>
        </authorList>
    </citation>
    <scope>NUCLEOTIDE SEQUENCE</scope>
    <source>
        <strain evidence="9">HIS019</strain>
    </source>
</reference>
<proteinExistence type="predicted"/>
<evidence type="ECO:0000313" key="9">
    <source>
        <dbReference type="EMBL" id="BEI88676.1"/>
    </source>
</evidence>
<evidence type="ECO:0000259" key="8">
    <source>
        <dbReference type="Pfam" id="PF00324"/>
    </source>
</evidence>
<dbReference type="EMBL" id="AP028213">
    <property type="protein sequence ID" value="BEI88676.1"/>
    <property type="molecule type" value="Genomic_DNA"/>
</dbReference>
<dbReference type="Pfam" id="PF00324">
    <property type="entry name" value="AA_permease"/>
    <property type="match status" value="1"/>
</dbReference>
<dbReference type="Gene3D" id="1.20.1740.10">
    <property type="entry name" value="Amino acid/polyamine transporter I"/>
    <property type="match status" value="1"/>
</dbReference>
<feature type="transmembrane region" description="Helical" evidence="7">
    <location>
        <begin position="50"/>
        <end position="69"/>
    </location>
</feature>
<dbReference type="FunFam" id="1.20.1740.10:FF:000006">
    <property type="entry name" value="General amino acid permease"/>
    <property type="match status" value="1"/>
</dbReference>
<dbReference type="PANTHER" id="PTHR43341">
    <property type="entry name" value="AMINO ACID PERMEASE"/>
    <property type="match status" value="1"/>
</dbReference>
<evidence type="ECO:0000256" key="6">
    <source>
        <dbReference type="ARBA" id="ARBA00023136"/>
    </source>
</evidence>
<feature type="transmembrane region" description="Helical" evidence="7">
    <location>
        <begin position="127"/>
        <end position="150"/>
    </location>
</feature>
<feature type="transmembrane region" description="Helical" evidence="7">
    <location>
        <begin position="487"/>
        <end position="504"/>
    </location>
</feature>
<feature type="domain" description="Amino acid permease/ SLC12A" evidence="8">
    <location>
        <begin position="47"/>
        <end position="512"/>
    </location>
</feature>
<feature type="transmembrane region" description="Helical" evidence="7">
    <location>
        <begin position="280"/>
        <end position="299"/>
    </location>
</feature>
<keyword evidence="2" id="KW-0813">Transport</keyword>
<sequence>MSKDIEAQVAASYYDDKNTASVNVEDAKEVAGETGEPGLHRGLKDRHIQMIALGGVIGTALFLGTAPALADGGPLGMFLGFALMGTVVYSMMACLGEMIVHTPIAGGHIALAQRYVGDSMSFAMGWFYWYLWTILYPAELSACAVLIGFWLPDVNVAVWITVCLCVCTFLNSWSVKVYGESEFWFALTKIILIIGLILASVIVSAGGNPKHEVIGFKYWTGENGPFRQYLGIEGSLGQFLGFWATLTRAAFGYCGLENVSIAAGEAEDPKNNMAKAIKRVWIRIVIFFVCTTFVITLIMPSSDPNLRLGTGTAASSPFVLAFSRVGIKALPSVINAGVLCSATSAASAHMYLSTRALWALAHNGRAPAIFKRTNRWGTPIFCVMVTFGFGLLGYTAAGDKTAWQIFDYFSSMIAVVGLISWCGIAFIYIRFHRACKLQGFDRARLHKYKAPDWMQPILGYYTLIFCAIVVLFNSWKVFLKGKWDTPVFIVGYLPIPLFFIAYFGHKAFKKDKMIPLELIDLETDSNEDDFGPPKPPPATRWGRILHAII</sequence>
<organism evidence="9 10">
    <name type="scientific">Cutaneotrichosporon cavernicola</name>
    <dbReference type="NCBI Taxonomy" id="279322"/>
    <lineage>
        <taxon>Eukaryota</taxon>
        <taxon>Fungi</taxon>
        <taxon>Dikarya</taxon>
        <taxon>Basidiomycota</taxon>
        <taxon>Agaricomycotina</taxon>
        <taxon>Tremellomycetes</taxon>
        <taxon>Trichosporonales</taxon>
        <taxon>Trichosporonaceae</taxon>
        <taxon>Cutaneotrichosporon</taxon>
    </lineage>
</organism>
<keyword evidence="4" id="KW-0029">Amino-acid transport</keyword>
<accession>A0AA48I056</accession>
<keyword evidence="10" id="KW-1185">Reference proteome</keyword>
<evidence type="ECO:0000256" key="7">
    <source>
        <dbReference type="SAM" id="Phobius"/>
    </source>
</evidence>
<dbReference type="GO" id="GO:0016020">
    <property type="term" value="C:membrane"/>
    <property type="evidence" value="ECO:0007669"/>
    <property type="project" value="UniProtKB-SubCell"/>
</dbReference>
<dbReference type="Proteomes" id="UP001233271">
    <property type="component" value="Chromosome 2"/>
</dbReference>
<dbReference type="GO" id="GO:0015171">
    <property type="term" value="F:amino acid transmembrane transporter activity"/>
    <property type="evidence" value="ECO:0007669"/>
    <property type="project" value="TreeGrafter"/>
</dbReference>
<dbReference type="InterPro" id="IPR004841">
    <property type="entry name" value="AA-permease/SLC12A_dom"/>
</dbReference>
<evidence type="ECO:0000256" key="5">
    <source>
        <dbReference type="ARBA" id="ARBA00022989"/>
    </source>
</evidence>
<evidence type="ECO:0000256" key="4">
    <source>
        <dbReference type="ARBA" id="ARBA00022970"/>
    </source>
</evidence>
<feature type="transmembrane region" description="Helical" evidence="7">
    <location>
        <begin position="373"/>
        <end position="396"/>
    </location>
</feature>
<feature type="transmembrane region" description="Helical" evidence="7">
    <location>
        <begin position="75"/>
        <end position="95"/>
    </location>
</feature>